<dbReference type="InterPro" id="IPR026444">
    <property type="entry name" value="Secre_tail"/>
</dbReference>
<dbReference type="Pfam" id="PF18962">
    <property type="entry name" value="Por_Secre_tail"/>
    <property type="match status" value="1"/>
</dbReference>
<dbReference type="InterPro" id="IPR007484">
    <property type="entry name" value="Peptidase_M28"/>
</dbReference>
<dbReference type="Pfam" id="PF04389">
    <property type="entry name" value="Peptidase_M28"/>
    <property type="match status" value="1"/>
</dbReference>
<evidence type="ECO:0000313" key="6">
    <source>
        <dbReference type="Proteomes" id="UP000199149"/>
    </source>
</evidence>
<name>A0A1I4ULG4_9FLAO</name>
<dbReference type="OrthoDB" id="1521787at2"/>
<dbReference type="GO" id="GO:0008235">
    <property type="term" value="F:metalloexopeptidase activity"/>
    <property type="evidence" value="ECO:0007669"/>
    <property type="project" value="InterPro"/>
</dbReference>
<keyword evidence="1 2" id="KW-0732">Signal</keyword>
<accession>A0A1I4ULG4</accession>
<dbReference type="EMBL" id="FOUZ01000004">
    <property type="protein sequence ID" value="SFM89765.1"/>
    <property type="molecule type" value="Genomic_DNA"/>
</dbReference>
<evidence type="ECO:0000259" key="4">
    <source>
        <dbReference type="Pfam" id="PF18962"/>
    </source>
</evidence>
<dbReference type="PANTHER" id="PTHR12147">
    <property type="entry name" value="METALLOPEPTIDASE M28 FAMILY MEMBER"/>
    <property type="match status" value="1"/>
</dbReference>
<sequence length="381" mass="42922">MKNIFLQLTLFIASISANAQEFNPFYQSIVTQVKFDSVQQKLQKFQDFGIKTVGSSAHNNAFDWLKSYYKNYGYTTIEQQSVNVSGNIGYNLIVTKLGKKYPDEFIIIDGHYDTLNGPGANDNGSGTVTLLEIARLMANIETDYSIKFIHFTGEERGLIGSQEYVNKIAVPQNLKIKAVLNIDEVGGVKNKANTIIVCEQDESNPTSNNAASSELTTKMANIFPLYTLLKTEISNAYSSDYMPFQAVGYPITGLFEKNETPYAHTINDVIDNLDLNYLYEVVKGSLATLLHFSEAKQQLNTIDIKNEIVKLYPNPIKDIVYFSEPIVNITVEIVNQNGQIVFSEYLSKSTSQLNLKQLKKGVYYVNLKYNTSQNQYKLIKK</sequence>
<dbReference type="Gene3D" id="3.40.630.10">
    <property type="entry name" value="Zn peptidases"/>
    <property type="match status" value="1"/>
</dbReference>
<dbReference type="RefSeq" id="WP_092906896.1">
    <property type="nucleotide sequence ID" value="NZ_FOUZ01000004.1"/>
</dbReference>
<dbReference type="Proteomes" id="UP000199149">
    <property type="component" value="Unassembled WGS sequence"/>
</dbReference>
<dbReference type="AlphaFoldDB" id="A0A1I4ULG4"/>
<dbReference type="GO" id="GO:0006508">
    <property type="term" value="P:proteolysis"/>
    <property type="evidence" value="ECO:0007669"/>
    <property type="project" value="InterPro"/>
</dbReference>
<feature type="domain" description="Secretion system C-terminal sorting" evidence="4">
    <location>
        <begin position="311"/>
        <end position="379"/>
    </location>
</feature>
<dbReference type="STRING" id="684065.SAMN05421738_1042"/>
<evidence type="ECO:0000259" key="3">
    <source>
        <dbReference type="Pfam" id="PF04389"/>
    </source>
</evidence>
<dbReference type="PANTHER" id="PTHR12147:SF26">
    <property type="entry name" value="PEPTIDASE M28 DOMAIN-CONTAINING PROTEIN"/>
    <property type="match status" value="1"/>
</dbReference>
<feature type="domain" description="Peptidase M28" evidence="3">
    <location>
        <begin position="91"/>
        <end position="282"/>
    </location>
</feature>
<proteinExistence type="predicted"/>
<evidence type="ECO:0000313" key="5">
    <source>
        <dbReference type="EMBL" id="SFM89765.1"/>
    </source>
</evidence>
<protein>
    <submittedName>
        <fullName evidence="5">Por secretion system C-terminal sorting domain-containing protein</fullName>
    </submittedName>
</protein>
<keyword evidence="6" id="KW-1185">Reference proteome</keyword>
<evidence type="ECO:0000256" key="2">
    <source>
        <dbReference type="SAM" id="SignalP"/>
    </source>
</evidence>
<dbReference type="InterPro" id="IPR045175">
    <property type="entry name" value="M28_fam"/>
</dbReference>
<evidence type="ECO:0000256" key="1">
    <source>
        <dbReference type="ARBA" id="ARBA00022729"/>
    </source>
</evidence>
<reference evidence="6" key="1">
    <citation type="submission" date="2016-10" db="EMBL/GenBank/DDBJ databases">
        <authorList>
            <person name="Varghese N."/>
            <person name="Submissions S."/>
        </authorList>
    </citation>
    <scope>NUCLEOTIDE SEQUENCE [LARGE SCALE GENOMIC DNA]</scope>
    <source>
        <strain evidence="6">XJ109</strain>
    </source>
</reference>
<feature type="signal peptide" evidence="2">
    <location>
        <begin position="1"/>
        <end position="19"/>
    </location>
</feature>
<gene>
    <name evidence="5" type="ORF">SAMN05421738_1042</name>
</gene>
<feature type="chain" id="PRO_5011664840" evidence="2">
    <location>
        <begin position="20"/>
        <end position="381"/>
    </location>
</feature>
<dbReference type="NCBIfam" id="TIGR04183">
    <property type="entry name" value="Por_Secre_tail"/>
    <property type="match status" value="1"/>
</dbReference>
<dbReference type="SUPFAM" id="SSF53187">
    <property type="entry name" value="Zn-dependent exopeptidases"/>
    <property type="match status" value="1"/>
</dbReference>
<organism evidence="5 6">
    <name type="scientific">Algoriella xinjiangensis</name>
    <dbReference type="NCBI Taxonomy" id="684065"/>
    <lineage>
        <taxon>Bacteria</taxon>
        <taxon>Pseudomonadati</taxon>
        <taxon>Bacteroidota</taxon>
        <taxon>Flavobacteriia</taxon>
        <taxon>Flavobacteriales</taxon>
        <taxon>Weeksellaceae</taxon>
        <taxon>Algoriella</taxon>
    </lineage>
</organism>